<proteinExistence type="predicted"/>
<dbReference type="EMBL" id="CYSD01000031">
    <property type="protein sequence ID" value="CUH78449.1"/>
    <property type="molecule type" value="Genomic_DNA"/>
</dbReference>
<dbReference type="Gene3D" id="3.40.50.10610">
    <property type="entry name" value="ABC-type transport auxiliary lipoprotein component"/>
    <property type="match status" value="1"/>
</dbReference>
<gene>
    <name evidence="2" type="ORF">TRM7557_01886</name>
</gene>
<dbReference type="AlphaFoldDB" id="A0A0N7LZS1"/>
<sequence>MFWSEKSVENQIRFCWGVKMIQKTLTAVLATALLTTVAACSSNDERYLLPEVTDVAQVRSPVRSVEVQEIDLPDYVADSSIFLPDENGILRLQKNQSWADEPARAMTEQLSAGLDLALKADVASEPWPFVDRPQAQVEVRLQGLTVLPSQTLRMTGQFFVKSDDFIGLQTSKRFAIEVPIDGEGIPALAAARRDAMHKLVARIATALAR</sequence>
<evidence type="ECO:0000313" key="2">
    <source>
        <dbReference type="EMBL" id="CUH78449.1"/>
    </source>
</evidence>
<keyword evidence="3" id="KW-1185">Reference proteome</keyword>
<accession>A0A0N7LZS1</accession>
<organism evidence="2 3">
    <name type="scientific">Tritonibacter multivorans</name>
    <dbReference type="NCBI Taxonomy" id="928856"/>
    <lineage>
        <taxon>Bacteria</taxon>
        <taxon>Pseudomonadati</taxon>
        <taxon>Pseudomonadota</taxon>
        <taxon>Alphaproteobacteria</taxon>
        <taxon>Rhodobacterales</taxon>
        <taxon>Paracoccaceae</taxon>
        <taxon>Tritonibacter</taxon>
    </lineage>
</organism>
<dbReference type="STRING" id="928856.SAMN04488049_10857"/>
<evidence type="ECO:0000259" key="1">
    <source>
        <dbReference type="Pfam" id="PF03886"/>
    </source>
</evidence>
<evidence type="ECO:0000313" key="3">
    <source>
        <dbReference type="Proteomes" id="UP000052022"/>
    </source>
</evidence>
<dbReference type="Pfam" id="PF03886">
    <property type="entry name" value="ABC_trans_aux"/>
    <property type="match status" value="1"/>
</dbReference>
<feature type="domain" description="ABC-type transport auxiliary lipoprotein component" evidence="1">
    <location>
        <begin position="47"/>
        <end position="204"/>
    </location>
</feature>
<protein>
    <recommendedName>
        <fullName evidence="1">ABC-type transport auxiliary lipoprotein component domain-containing protein</fullName>
    </recommendedName>
</protein>
<name>A0A0N7LZS1_9RHOB</name>
<dbReference type="SUPFAM" id="SSF159594">
    <property type="entry name" value="XCC0632-like"/>
    <property type="match status" value="1"/>
</dbReference>
<dbReference type="Proteomes" id="UP000052022">
    <property type="component" value="Unassembled WGS sequence"/>
</dbReference>
<reference evidence="2 3" key="1">
    <citation type="submission" date="2015-09" db="EMBL/GenBank/DDBJ databases">
        <authorList>
            <consortium name="Swine Surveillance"/>
        </authorList>
    </citation>
    <scope>NUCLEOTIDE SEQUENCE [LARGE SCALE GENOMIC DNA]</scope>
    <source>
        <strain evidence="2 3">CECT 7557</strain>
    </source>
</reference>
<dbReference type="InterPro" id="IPR005586">
    <property type="entry name" value="ABC_trans_aux"/>
</dbReference>
<dbReference type="OrthoDB" id="7858211at2"/>